<gene>
    <name evidence="2" type="primary">PmUG01_13066600</name>
    <name evidence="2" type="ORF">PMUG01_13066600</name>
</gene>
<dbReference type="VEuPathDB" id="PlasmoDB:PmUG01_13066600"/>
<sequence length="273" mass="32484">MLYLYIKISTLILLPWMFHFYNNVSSLNKYYNEKCNLRRKLNTRNYRLLEENKQNKDTFIVNFKEVMPHKGVKQKGCLSNNKNRINRKQKQLCRSSLYTEKYSKNVEKYKCCTPKTKKYCEYEKKIFKKLDYKDYVKNIKIIDDKEYKKLSCKKRRIRITLLLLFFLVLIFPILDLSLEKLECGGLLGLLGLLYPTKTEASSPGGMIVHGIDGLLIKWFSINDWGASKAISTLNVLIYCIPFLIFIVIFILGMIYYYKKVIKYENIKFKKKIK</sequence>
<dbReference type="Proteomes" id="UP000219813">
    <property type="component" value="Chromosome 13"/>
</dbReference>
<protein>
    <submittedName>
        <fullName evidence="2">Fam-l protein</fullName>
    </submittedName>
</protein>
<organism evidence="2 3">
    <name type="scientific">Plasmodium malariae</name>
    <dbReference type="NCBI Taxonomy" id="5858"/>
    <lineage>
        <taxon>Eukaryota</taxon>
        <taxon>Sar</taxon>
        <taxon>Alveolata</taxon>
        <taxon>Apicomplexa</taxon>
        <taxon>Aconoidasida</taxon>
        <taxon>Haemosporida</taxon>
        <taxon>Plasmodiidae</taxon>
        <taxon>Plasmodium</taxon>
        <taxon>Plasmodium (Plasmodium)</taxon>
    </lineage>
</organism>
<proteinExistence type="predicted"/>
<dbReference type="EMBL" id="LT594634">
    <property type="protein sequence ID" value="SCP03021.1"/>
    <property type="molecule type" value="Genomic_DNA"/>
</dbReference>
<dbReference type="InterPro" id="IPR022139">
    <property type="entry name" value="Fam-L/Fam-M-like_plasmodium"/>
</dbReference>
<dbReference type="AlphaFoldDB" id="A0A1D3TDN5"/>
<evidence type="ECO:0000313" key="2">
    <source>
        <dbReference type="EMBL" id="SCP03021.1"/>
    </source>
</evidence>
<keyword evidence="3" id="KW-1185">Reference proteome</keyword>
<keyword evidence="1" id="KW-0812">Transmembrane</keyword>
<accession>A0A1D3TDN5</accession>
<feature type="transmembrane region" description="Helical" evidence="1">
    <location>
        <begin position="235"/>
        <end position="257"/>
    </location>
</feature>
<keyword evidence="1" id="KW-1133">Transmembrane helix</keyword>
<dbReference type="GeneID" id="39871386"/>
<dbReference type="Pfam" id="PF12420">
    <property type="entry name" value="DUF3671"/>
    <property type="match status" value="1"/>
</dbReference>
<dbReference type="RefSeq" id="XP_028864007.1">
    <property type="nucleotide sequence ID" value="XM_029007638.1"/>
</dbReference>
<feature type="transmembrane region" description="Helical" evidence="1">
    <location>
        <begin position="157"/>
        <end position="174"/>
    </location>
</feature>
<evidence type="ECO:0000313" key="3">
    <source>
        <dbReference type="Proteomes" id="UP000219813"/>
    </source>
</evidence>
<keyword evidence="1" id="KW-0472">Membrane</keyword>
<reference evidence="2 3" key="1">
    <citation type="submission" date="2016-06" db="EMBL/GenBank/DDBJ databases">
        <authorList>
            <consortium name="Pathogen Informatics"/>
        </authorList>
    </citation>
    <scope>NUCLEOTIDE SEQUENCE [LARGE SCALE GENOMIC DNA]</scope>
</reference>
<name>A0A1D3TDN5_PLAMA</name>
<evidence type="ECO:0000256" key="1">
    <source>
        <dbReference type="SAM" id="Phobius"/>
    </source>
</evidence>
<dbReference type="KEGG" id="pmal:PMUG01_13066600"/>